<sequence>MQLNNLLLPILFASIGLVNAINGDATWYQPGGNYGACGAKNQNSDLVVALPKGKYANGSNCRKHINVHYKNKVVDVTVADLCPGCGPNDIDLTEGAFRKLANLDVGRIKVNWDFKGGLQLLDEVEEDMPVDTKVTGDATWYQPNGGYGACGAPSKNSDLVVALPQGQYAGGKKCWKHLGVHYKDKYVDVTVVDLCPGCGPNDIDLSEGAFKKLASLGTGRIKVTWNVLGGIQLLDAVDYEEEASYDYEDEEEAYAVGFPSINAITGDATWYQPNGGYGACGAPSKNSDLVVALPQGQYANGSKCWKHLNVHYKNKVVDVTVVDLCPGCGPNDIDLSEGAFRKLAGLDVGRIKVTWEVKGGLRLIEQDRGY</sequence>
<dbReference type="EMBL" id="JAYKXP010000059">
    <property type="protein sequence ID" value="KAK7033919.1"/>
    <property type="molecule type" value="Genomic_DNA"/>
</dbReference>
<dbReference type="InterPro" id="IPR036908">
    <property type="entry name" value="RlpA-like_sf"/>
</dbReference>
<dbReference type="PANTHER" id="PTHR31836:SF28">
    <property type="entry name" value="SRCR DOMAIN-CONTAINING PROTEIN-RELATED"/>
    <property type="match status" value="1"/>
</dbReference>
<dbReference type="Gene3D" id="2.40.40.10">
    <property type="entry name" value="RlpA-like domain"/>
    <property type="match status" value="3"/>
</dbReference>
<evidence type="ECO:0000256" key="2">
    <source>
        <dbReference type="SAM" id="SignalP"/>
    </source>
</evidence>
<dbReference type="SUPFAM" id="SSF50685">
    <property type="entry name" value="Barwin-like endoglucanases"/>
    <property type="match status" value="3"/>
</dbReference>
<dbReference type="Proteomes" id="UP001383192">
    <property type="component" value="Unassembled WGS sequence"/>
</dbReference>
<feature type="domain" description="RlpA-like protein double-psi beta-barrel" evidence="3">
    <location>
        <begin position="22"/>
        <end position="111"/>
    </location>
</feature>
<dbReference type="InterPro" id="IPR051477">
    <property type="entry name" value="Expansin_CellWall"/>
</dbReference>
<reference evidence="4 5" key="1">
    <citation type="submission" date="2024-01" db="EMBL/GenBank/DDBJ databases">
        <title>A draft genome for a cacao thread blight-causing isolate of Paramarasmius palmivorus.</title>
        <authorList>
            <person name="Baruah I.K."/>
            <person name="Bukari Y."/>
            <person name="Amoako-Attah I."/>
            <person name="Meinhardt L.W."/>
            <person name="Bailey B.A."/>
            <person name="Cohen S.P."/>
        </authorList>
    </citation>
    <scope>NUCLEOTIDE SEQUENCE [LARGE SCALE GENOMIC DNA]</scope>
    <source>
        <strain evidence="4 5">GH-12</strain>
    </source>
</reference>
<dbReference type="CDD" id="cd22191">
    <property type="entry name" value="DPBB_RlpA_EXP_N-like"/>
    <property type="match status" value="3"/>
</dbReference>
<feature type="chain" id="PRO_5043698815" description="RlpA-like protein double-psi beta-barrel domain-containing protein" evidence="2">
    <location>
        <begin position="21"/>
        <end position="370"/>
    </location>
</feature>
<keyword evidence="1 2" id="KW-0732">Signal</keyword>
<gene>
    <name evidence="4" type="ORF">VNI00_012543</name>
</gene>
<dbReference type="AlphaFoldDB" id="A0AAW0C3T0"/>
<evidence type="ECO:0000313" key="5">
    <source>
        <dbReference type="Proteomes" id="UP001383192"/>
    </source>
</evidence>
<evidence type="ECO:0000313" key="4">
    <source>
        <dbReference type="EMBL" id="KAK7033919.1"/>
    </source>
</evidence>
<name>A0AAW0C3T0_9AGAR</name>
<accession>A0AAW0C3T0</accession>
<protein>
    <recommendedName>
        <fullName evidence="3">RlpA-like protein double-psi beta-barrel domain-containing protein</fullName>
    </recommendedName>
</protein>
<feature type="domain" description="RlpA-like protein double-psi beta-barrel" evidence="3">
    <location>
        <begin position="134"/>
        <end position="224"/>
    </location>
</feature>
<evidence type="ECO:0000259" key="3">
    <source>
        <dbReference type="Pfam" id="PF03330"/>
    </source>
</evidence>
<organism evidence="4 5">
    <name type="scientific">Paramarasmius palmivorus</name>
    <dbReference type="NCBI Taxonomy" id="297713"/>
    <lineage>
        <taxon>Eukaryota</taxon>
        <taxon>Fungi</taxon>
        <taxon>Dikarya</taxon>
        <taxon>Basidiomycota</taxon>
        <taxon>Agaricomycotina</taxon>
        <taxon>Agaricomycetes</taxon>
        <taxon>Agaricomycetidae</taxon>
        <taxon>Agaricales</taxon>
        <taxon>Marasmiineae</taxon>
        <taxon>Marasmiaceae</taxon>
        <taxon>Paramarasmius</taxon>
    </lineage>
</organism>
<evidence type="ECO:0000256" key="1">
    <source>
        <dbReference type="ARBA" id="ARBA00022729"/>
    </source>
</evidence>
<feature type="signal peptide" evidence="2">
    <location>
        <begin position="1"/>
        <end position="20"/>
    </location>
</feature>
<dbReference type="InterPro" id="IPR009009">
    <property type="entry name" value="RlpA-like_DPBB"/>
</dbReference>
<keyword evidence="5" id="KW-1185">Reference proteome</keyword>
<feature type="domain" description="RlpA-like protein double-psi beta-barrel" evidence="3">
    <location>
        <begin position="265"/>
        <end position="354"/>
    </location>
</feature>
<proteinExistence type="predicted"/>
<dbReference type="Pfam" id="PF03330">
    <property type="entry name" value="DPBB_1"/>
    <property type="match status" value="3"/>
</dbReference>
<comment type="caution">
    <text evidence="4">The sequence shown here is derived from an EMBL/GenBank/DDBJ whole genome shotgun (WGS) entry which is preliminary data.</text>
</comment>
<dbReference type="PANTHER" id="PTHR31836">
    <property type="match status" value="1"/>
</dbReference>